<dbReference type="EMBL" id="CM018045">
    <property type="protein sequence ID" value="KAA8528596.1"/>
    <property type="molecule type" value="Genomic_DNA"/>
</dbReference>
<organism evidence="1 2">
    <name type="scientific">Nyssa sinensis</name>
    <dbReference type="NCBI Taxonomy" id="561372"/>
    <lineage>
        <taxon>Eukaryota</taxon>
        <taxon>Viridiplantae</taxon>
        <taxon>Streptophyta</taxon>
        <taxon>Embryophyta</taxon>
        <taxon>Tracheophyta</taxon>
        <taxon>Spermatophyta</taxon>
        <taxon>Magnoliopsida</taxon>
        <taxon>eudicotyledons</taxon>
        <taxon>Gunneridae</taxon>
        <taxon>Pentapetalae</taxon>
        <taxon>asterids</taxon>
        <taxon>Cornales</taxon>
        <taxon>Nyssaceae</taxon>
        <taxon>Nyssa</taxon>
    </lineage>
</organism>
<evidence type="ECO:0000313" key="1">
    <source>
        <dbReference type="EMBL" id="KAA8528596.1"/>
    </source>
</evidence>
<evidence type="ECO:0000313" key="2">
    <source>
        <dbReference type="Proteomes" id="UP000325577"/>
    </source>
</evidence>
<dbReference type="AlphaFoldDB" id="A0A5J5AFW2"/>
<gene>
    <name evidence="1" type="ORF">F0562_035951</name>
</gene>
<sequence>MRPSMMEVAAELEQIRLSRWTSSEENITALSETSSCSSSSNLSEKPLSLTIKKPELDGRALFALQIGAGSMNSMDMLKETSPVSVQDPWLSNYLALKRKIALILSVNKRNGQVFSNANTIFTSYC</sequence>
<reference evidence="1 2" key="1">
    <citation type="submission" date="2019-09" db="EMBL/GenBank/DDBJ databases">
        <title>A chromosome-level genome assembly of the Chinese tupelo Nyssa sinensis.</title>
        <authorList>
            <person name="Yang X."/>
            <person name="Kang M."/>
            <person name="Yang Y."/>
            <person name="Xiong H."/>
            <person name="Wang M."/>
            <person name="Zhang Z."/>
            <person name="Wang Z."/>
            <person name="Wu H."/>
            <person name="Ma T."/>
            <person name="Liu J."/>
            <person name="Xi Z."/>
        </authorList>
    </citation>
    <scope>NUCLEOTIDE SEQUENCE [LARGE SCALE GENOMIC DNA]</scope>
    <source>
        <strain evidence="1">J267</strain>
        <tissue evidence="1">Leaf</tissue>
    </source>
</reference>
<dbReference type="Proteomes" id="UP000325577">
    <property type="component" value="Linkage Group LG21"/>
</dbReference>
<protein>
    <submittedName>
        <fullName evidence="1">Uncharacterized protein</fullName>
    </submittedName>
</protein>
<keyword evidence="2" id="KW-1185">Reference proteome</keyword>
<accession>A0A5J5AFW2</accession>
<name>A0A5J5AFW2_9ASTE</name>
<proteinExistence type="predicted"/>